<feature type="region of interest" description="Disordered" evidence="1">
    <location>
        <begin position="574"/>
        <end position="883"/>
    </location>
</feature>
<feature type="compositionally biased region" description="Basic and acidic residues" evidence="1">
    <location>
        <begin position="320"/>
        <end position="333"/>
    </location>
</feature>
<feature type="region of interest" description="Disordered" evidence="1">
    <location>
        <begin position="1397"/>
        <end position="1420"/>
    </location>
</feature>
<feature type="compositionally biased region" description="Pro residues" evidence="1">
    <location>
        <begin position="37"/>
        <end position="59"/>
    </location>
</feature>
<dbReference type="GeneID" id="103562642"/>
<feature type="compositionally biased region" description="Basic and acidic residues" evidence="1">
    <location>
        <begin position="1846"/>
        <end position="1860"/>
    </location>
</feature>
<feature type="region of interest" description="Disordered" evidence="1">
    <location>
        <begin position="97"/>
        <end position="238"/>
    </location>
</feature>
<feature type="compositionally biased region" description="Basic and acidic residues" evidence="1">
    <location>
        <begin position="1606"/>
        <end position="1617"/>
    </location>
</feature>
<feature type="compositionally biased region" description="Polar residues" evidence="1">
    <location>
        <begin position="306"/>
        <end position="318"/>
    </location>
</feature>
<dbReference type="PANTHER" id="PTHR22042:SF2">
    <property type="entry name" value="182 KDA TANKYRASE-1-BINDING PROTEIN"/>
    <property type="match status" value="1"/>
</dbReference>
<feature type="compositionally biased region" description="Polar residues" evidence="1">
    <location>
        <begin position="1219"/>
        <end position="1244"/>
    </location>
</feature>
<feature type="compositionally biased region" description="Polar residues" evidence="1">
    <location>
        <begin position="834"/>
        <end position="846"/>
    </location>
</feature>
<feature type="compositionally biased region" description="Basic and acidic residues" evidence="1">
    <location>
        <begin position="1574"/>
        <end position="1585"/>
    </location>
</feature>
<evidence type="ECO:0000256" key="1">
    <source>
        <dbReference type="SAM" id="MobiDB-lite"/>
    </source>
</evidence>
<feature type="compositionally biased region" description="Basic and acidic residues" evidence="1">
    <location>
        <begin position="1403"/>
        <end position="1420"/>
    </location>
</feature>
<feature type="region of interest" description="Disordered" evidence="1">
    <location>
        <begin position="539"/>
        <end position="558"/>
    </location>
</feature>
<dbReference type="PANTHER" id="PTHR22042">
    <property type="entry name" value="TANKYRASE 1 BINDING PROTEIN"/>
    <property type="match status" value="1"/>
</dbReference>
<sequence>MHGLELLLAEPEERGEGARAWGGAGGGLSCRRDPRLRLPPGPRWSPPPAPSARPQPPQSAPTRSASPVPCLFAGCFTSRAQQVLPHVMKVSALREGTVMASPPPQELEEELVSAGSEPGDTRAKPPVKPKPRALPSKPALPAKPSLLVPVGPRPPRGPLAELPSARKMNMLAGPQPYGGSKRPLPFATRPTSEASAGGEVTRETGKEEAGKEEMPPLTPPARCAAPGGVRKAPAPFRPASERFAATTVEEILAKMEQSRKEVPASPDRLWGSRLTFNHDGSSRYGPRTYGVASGPRDEDGGPLSRGWSQEGPTKSPTQCPEEHSKTPKERSPASDRAFNGHLAQPASSEPPTDVAKLWALSSPGPASENGGSASPGLATEVSDPAPGSPHLLSPHESSPRHSQLPETQSPAAAGASPCLPETPASPTAALPDEGSRHPPSPGLPAAGVPEAARTESPLLEKVSGCHSSEQPPATSPQPLRAEGGLLDLARTLPSEEEVAKSVADLPHVGLAQRRFSEGVLQPPGQEQEKLGGSLAALPQTQGSQSALDRPFGNGTESNWSLSQSFEWTFPTRPSGLGVWRLDSPPPSPITEAAEAAEAAEAGDWAASSREEGVSQQGQGARSAPEEPGRPGSWVQAGDSGTSPTQEDDGESQPQSPALPLEPLPTTGGPPGPALLQAEERDEDREPLAAQESPLPLATRETALPVLEPVLGQQQPASPDQPCVLFADTPDPEQALPAEEEAVTLVRAETTQPRAEAQDSCGASPDPSGPESSSHWLDDLLASPPPSAGSARRGAGSELQDMQTPSACSEGLLGWAQKDLQSEFGIAADPHPSGFSPSSWSQDTSQDYGLGGVSPRGDPGLGERDWTSKCGQGAGEGSAREWASRCGIGQEEIEISAQDGSGGLTAQDQVIGKLTQLGTQQSREADVQDWEFRTRDSQGTYSSRDVELQDQQFGKKDSLGTYSSRDAELQDQQFRKRDSLGTYSSRDVELQDQEFEKRDSLGTYSSRDAELQDQEFGKRDLLGTYSSRDAELQDQEFGKRDSLGTYSSRDAELQDQEFGKRNSLGTYSSQDMSLRDWEFGKRDSLATYSSQDADEHNQELGKKDHLGRYSSQDADKQDQEFGKRDPSLSTYGSRDAEQLDRDFGRSAWMRDYSSSGSPTALGPQDRGFGMRALSAGFSLEEAQQQDEEFEKKIPSGGDSPGKASGDAGQSEERESGDLFSPSTPQSQDGALGQRDQNSWQGSGASQEVGGLQGRQQAGGQSPGDADQEDREVGQRGWASDFSLGVVHQPEVAFSPGQRDWSGDFCLEDTERSHQFGIIGNDRVSGAGLSSSSKMDHFVSPEKTSAGPVDWTDQLGLRNLEVSSCVRSGGSSEAREDAVGRMGWSDNLGLRDVDLASRLETGGSEEPRGIGVGEKEWTSDVGVRGRDLAGAGEVEGHSQARESGVGQTDWSGVEAGEFLKSRERGVGQADWTPGLGPRNTASGAGCSPRELRAGQADWGSNLGLRNLEMPCDLESGGSWEPRGCGVGQMDWTQDLALRDVELSRALSEAREHGVGEVSQCPELGLRDNGVLSPGLEARDPSEARELGVGETSGPETQGKDNSLPSLETRPEDLRMETGEASRFGASSGGCPARSPPSGSQGLLEEMLAASSSKAEARRESAASGLRDLLEKEGATAGADLGEPLEPSRDPVPSWRPQPDGEASRTDEVDGTWGPAGAGQGKQGPKRPPQDPPPRSPSQDFSFIEDTEILDSAMYRSRANLGRKRGHRAPAIRPGGTLGLSEVADSDARLFQDSTEPRTSRVPSSDEEVVEEPQNRRTRMSLGTKGLKVNLFPGLSPSALKAKLRSRNRSAEEGEPVESRSGQKESAVQRSKSCKVPGLGKPLVLPPKPEKSSGSEGSSPNWLQALKLKKKKV</sequence>
<dbReference type="SMART" id="SM01319">
    <property type="entry name" value="Tankyrase_bdg_C"/>
    <property type="match status" value="1"/>
</dbReference>
<feature type="compositionally biased region" description="Basic residues" evidence="1">
    <location>
        <begin position="1758"/>
        <end position="1767"/>
    </location>
</feature>
<feature type="compositionally biased region" description="Pro residues" evidence="1">
    <location>
        <begin position="659"/>
        <end position="672"/>
    </location>
</feature>
<feature type="compositionally biased region" description="Basic and acidic residues" evidence="1">
    <location>
        <begin position="1133"/>
        <end position="1143"/>
    </location>
</feature>
<dbReference type="InterPro" id="IPR040006">
    <property type="entry name" value="TNKS1BP1-like"/>
</dbReference>
<organism evidence="3 4">
    <name type="scientific">Equus przewalskii</name>
    <name type="common">Przewalski's horse</name>
    <name type="synonym">Equus caballus przewalskii</name>
    <dbReference type="NCBI Taxonomy" id="9798"/>
    <lineage>
        <taxon>Eukaryota</taxon>
        <taxon>Metazoa</taxon>
        <taxon>Chordata</taxon>
        <taxon>Craniata</taxon>
        <taxon>Vertebrata</taxon>
        <taxon>Euteleostomi</taxon>
        <taxon>Mammalia</taxon>
        <taxon>Eutheria</taxon>
        <taxon>Laurasiatheria</taxon>
        <taxon>Perissodactyla</taxon>
        <taxon>Equidae</taxon>
        <taxon>Equus</taxon>
    </lineage>
</organism>
<feature type="region of interest" description="Disordered" evidence="1">
    <location>
        <begin position="1"/>
        <end position="68"/>
    </location>
</feature>
<feature type="region of interest" description="Disordered" evidence="1">
    <location>
        <begin position="916"/>
        <end position="979"/>
    </location>
</feature>
<evidence type="ECO:0000259" key="2">
    <source>
        <dbReference type="SMART" id="SM01319"/>
    </source>
</evidence>
<feature type="compositionally biased region" description="Basic and acidic residues" evidence="1">
    <location>
        <begin position="1092"/>
        <end position="1125"/>
    </location>
</feature>
<name>A0ABM4JVS3_EQUPR</name>
<feature type="compositionally biased region" description="Pro residues" evidence="1">
    <location>
        <begin position="1723"/>
        <end position="1733"/>
    </location>
</feature>
<gene>
    <name evidence="4" type="primary">TNKS1BP1</name>
</gene>
<feature type="compositionally biased region" description="Basic and acidic residues" evidence="1">
    <location>
        <begin position="1048"/>
        <end position="1059"/>
    </location>
</feature>
<feature type="compositionally biased region" description="Polar residues" evidence="1">
    <location>
        <begin position="1591"/>
        <end position="1603"/>
    </location>
</feature>
<feature type="compositionally biased region" description="Basic and acidic residues" evidence="1">
    <location>
        <begin position="964"/>
        <end position="978"/>
    </location>
</feature>
<feature type="compositionally biased region" description="Basic and acidic residues" evidence="1">
    <location>
        <begin position="922"/>
        <end position="935"/>
    </location>
</feature>
<feature type="region of interest" description="Disordered" evidence="1">
    <location>
        <begin position="1548"/>
        <end position="1910"/>
    </location>
</feature>
<feature type="region of interest" description="Disordered" evidence="1">
    <location>
        <begin position="514"/>
        <end position="533"/>
    </location>
</feature>
<feature type="region of interest" description="Disordered" evidence="1">
    <location>
        <begin position="1460"/>
        <end position="1487"/>
    </location>
</feature>
<dbReference type="InterPro" id="IPR032764">
    <property type="entry name" value="Tankyrase-bd_C"/>
</dbReference>
<reference evidence="4" key="1">
    <citation type="submission" date="2025-08" db="UniProtKB">
        <authorList>
            <consortium name="RefSeq"/>
        </authorList>
    </citation>
    <scope>IDENTIFICATION</scope>
    <source>
        <tissue evidence="4">Blood</tissue>
    </source>
</reference>
<evidence type="ECO:0000313" key="3">
    <source>
        <dbReference type="Proteomes" id="UP001652662"/>
    </source>
</evidence>
<dbReference type="Pfam" id="PF15327">
    <property type="entry name" value="Tankyrase_bdg_C"/>
    <property type="match status" value="1"/>
</dbReference>
<feature type="region of interest" description="Disordered" evidence="1">
    <location>
        <begin position="1031"/>
        <end position="1066"/>
    </location>
</feature>
<feature type="compositionally biased region" description="Basic and acidic residues" evidence="1">
    <location>
        <begin position="1031"/>
        <end position="1041"/>
    </location>
</feature>
<feature type="region of interest" description="Disordered" evidence="1">
    <location>
        <begin position="256"/>
        <end position="500"/>
    </location>
</feature>
<proteinExistence type="predicted"/>
<evidence type="ECO:0000313" key="4">
    <source>
        <dbReference type="RefSeq" id="XP_070420042.1"/>
    </source>
</evidence>
<dbReference type="RefSeq" id="XP_070420042.1">
    <property type="nucleotide sequence ID" value="XM_070563941.1"/>
</dbReference>
<feature type="compositionally biased region" description="Basic and acidic residues" evidence="1">
    <location>
        <begin position="1783"/>
        <end position="1796"/>
    </location>
</feature>
<dbReference type="Proteomes" id="UP001652662">
    <property type="component" value="Chromosome 11"/>
</dbReference>
<feature type="region of interest" description="Disordered" evidence="1">
    <location>
        <begin position="1087"/>
        <end position="1276"/>
    </location>
</feature>
<feature type="compositionally biased region" description="Low complexity" evidence="1">
    <location>
        <begin position="591"/>
        <end position="601"/>
    </location>
</feature>
<keyword evidence="3" id="KW-1185">Reference proteome</keyword>
<protein>
    <submittedName>
        <fullName evidence="4">182 kDa tankyrase-1-binding protein isoform X2</fullName>
    </submittedName>
</protein>
<feature type="compositionally biased region" description="Low complexity" evidence="1">
    <location>
        <begin position="133"/>
        <end position="150"/>
    </location>
</feature>
<feature type="domain" description="Tankyrase 1-binding protein C-terminal" evidence="2">
    <location>
        <begin position="1735"/>
        <end position="1907"/>
    </location>
</feature>
<feature type="compositionally biased region" description="Basic and acidic residues" evidence="1">
    <location>
        <begin position="200"/>
        <end position="214"/>
    </location>
</feature>
<accession>A0ABM4JVS3</accession>
<feature type="compositionally biased region" description="Low complexity" evidence="1">
    <location>
        <begin position="388"/>
        <end position="402"/>
    </location>
</feature>